<sequence length="84" mass="9923">MFFNQCVKKPCHELLQCLWEKESFTFLDCYHLCEFPRVAFDAELFNISLACEDEMKVSLSWSEFKSNFQMVTTVNMEVPALCHL</sequence>
<accession>A0A0V1IEP7</accession>
<proteinExistence type="predicted"/>
<name>A0A0V1IEP7_TRIPS</name>
<gene>
    <name evidence="1" type="ORF">T4C_1994</name>
</gene>
<evidence type="ECO:0000313" key="2">
    <source>
        <dbReference type="Proteomes" id="UP000054826"/>
    </source>
</evidence>
<dbReference type="Proteomes" id="UP000054826">
    <property type="component" value="Unassembled WGS sequence"/>
</dbReference>
<reference evidence="1 2" key="1">
    <citation type="submission" date="2015-01" db="EMBL/GenBank/DDBJ databases">
        <title>Evolution of Trichinella species and genotypes.</title>
        <authorList>
            <person name="Korhonen P.K."/>
            <person name="Edoardo P."/>
            <person name="Giuseppe L.R."/>
            <person name="Gasser R.B."/>
        </authorList>
    </citation>
    <scope>NUCLEOTIDE SEQUENCE [LARGE SCALE GENOMIC DNA]</scope>
    <source>
        <strain evidence="1">ISS176</strain>
    </source>
</reference>
<evidence type="ECO:0000313" key="1">
    <source>
        <dbReference type="EMBL" id="KRZ21267.1"/>
    </source>
</evidence>
<protein>
    <submittedName>
        <fullName evidence="1">Uncharacterized protein</fullName>
    </submittedName>
</protein>
<organism evidence="1 2">
    <name type="scientific">Trichinella pseudospiralis</name>
    <name type="common">Parasitic roundworm</name>
    <dbReference type="NCBI Taxonomy" id="6337"/>
    <lineage>
        <taxon>Eukaryota</taxon>
        <taxon>Metazoa</taxon>
        <taxon>Ecdysozoa</taxon>
        <taxon>Nematoda</taxon>
        <taxon>Enoplea</taxon>
        <taxon>Dorylaimia</taxon>
        <taxon>Trichinellida</taxon>
        <taxon>Trichinellidae</taxon>
        <taxon>Trichinella</taxon>
    </lineage>
</organism>
<comment type="caution">
    <text evidence="1">The sequence shown here is derived from an EMBL/GenBank/DDBJ whole genome shotgun (WGS) entry which is preliminary data.</text>
</comment>
<dbReference type="AlphaFoldDB" id="A0A0V1IEP7"/>
<dbReference type="EMBL" id="JYDV01000370">
    <property type="protein sequence ID" value="KRZ21267.1"/>
    <property type="molecule type" value="Genomic_DNA"/>
</dbReference>